<evidence type="ECO:0000256" key="4">
    <source>
        <dbReference type="ARBA" id="ARBA00060724"/>
    </source>
</evidence>
<dbReference type="RefSeq" id="WP_165096343.1">
    <property type="nucleotide sequence ID" value="NZ_CP049056.1"/>
</dbReference>
<comment type="similarity">
    <text evidence="4">Belongs to the succinate/malate CoA ligase alpha subunit family.</text>
</comment>
<dbReference type="InterPro" id="IPR036291">
    <property type="entry name" value="NAD(P)-bd_dom_sf"/>
</dbReference>
<organism evidence="7 8">
    <name type="scientific">Pikeienuella piscinae</name>
    <dbReference type="NCBI Taxonomy" id="2748098"/>
    <lineage>
        <taxon>Bacteria</taxon>
        <taxon>Pseudomonadati</taxon>
        <taxon>Pseudomonadota</taxon>
        <taxon>Alphaproteobacteria</taxon>
        <taxon>Rhodobacterales</taxon>
        <taxon>Paracoccaceae</taxon>
        <taxon>Pikeienuella</taxon>
    </lineage>
</organism>
<keyword evidence="1" id="KW-0816">Tricarboxylic acid cycle</keyword>
<dbReference type="InterPro" id="IPR016102">
    <property type="entry name" value="Succinyl-CoA_synth-like"/>
</dbReference>
<name>A0A7L5BXU2_9RHOB</name>
<dbReference type="PANTHER" id="PTHR11117">
    <property type="entry name" value="SUCCINYL-COA LIGASE SUBUNIT ALPHA"/>
    <property type="match status" value="1"/>
</dbReference>
<dbReference type="AlphaFoldDB" id="A0A7L5BXU2"/>
<evidence type="ECO:0000256" key="1">
    <source>
        <dbReference type="ARBA" id="ARBA00022532"/>
    </source>
</evidence>
<accession>A0A7L5BXU2</accession>
<keyword evidence="3" id="KW-0547">Nucleotide-binding</keyword>
<proteinExistence type="inferred from homology"/>
<dbReference type="GO" id="GO:0000166">
    <property type="term" value="F:nucleotide binding"/>
    <property type="evidence" value="ECO:0007669"/>
    <property type="project" value="UniProtKB-KW"/>
</dbReference>
<evidence type="ECO:0000256" key="2">
    <source>
        <dbReference type="ARBA" id="ARBA00022598"/>
    </source>
</evidence>
<dbReference type="Pfam" id="PF13607">
    <property type="entry name" value="Succ_CoA_lig"/>
    <property type="match status" value="1"/>
</dbReference>
<evidence type="ECO:0000259" key="6">
    <source>
        <dbReference type="SMART" id="SM00881"/>
    </source>
</evidence>
<feature type="active site" description="Tele-phosphohistidine intermediate" evidence="5">
    <location>
        <position position="255"/>
    </location>
</feature>
<dbReference type="KEGG" id="hdh:G5B40_06105"/>
<dbReference type="PIRSF" id="PIRSF001553">
    <property type="entry name" value="SucCS_alpha"/>
    <property type="match status" value="1"/>
</dbReference>
<dbReference type="FunFam" id="3.40.50.720:FF:000277">
    <property type="entry name" value="Succinate--CoA ligase [ADP-forming] subunit alpha"/>
    <property type="match status" value="1"/>
</dbReference>
<dbReference type="SUPFAM" id="SSF51735">
    <property type="entry name" value="NAD(P)-binding Rossmann-fold domains"/>
    <property type="match status" value="1"/>
</dbReference>
<dbReference type="Pfam" id="PF02629">
    <property type="entry name" value="CoA_binding"/>
    <property type="match status" value="1"/>
</dbReference>
<dbReference type="InterPro" id="IPR032875">
    <property type="entry name" value="Succ_CoA_lig_flav_dom"/>
</dbReference>
<reference evidence="7 8" key="1">
    <citation type="submission" date="2020-02" db="EMBL/GenBank/DDBJ databases">
        <title>complete genome sequence of Rhodobacteraceae bacterium.</title>
        <authorList>
            <person name="Park J."/>
            <person name="Kim Y.-S."/>
            <person name="Kim K.-H."/>
        </authorList>
    </citation>
    <scope>NUCLEOTIDE SEQUENCE [LARGE SCALE GENOMIC DNA]</scope>
    <source>
        <strain evidence="7 8">RR4-56</strain>
    </source>
</reference>
<dbReference type="PANTHER" id="PTHR11117:SF2">
    <property type="entry name" value="SUCCINATE--COA LIGASE [ADP_GDP-FORMING] SUBUNIT ALPHA, MITOCHONDRIAL"/>
    <property type="match status" value="1"/>
</dbReference>
<keyword evidence="8" id="KW-1185">Reference proteome</keyword>
<dbReference type="InterPro" id="IPR005810">
    <property type="entry name" value="CoA_lig_alpha"/>
</dbReference>
<dbReference type="Proteomes" id="UP000503336">
    <property type="component" value="Chromosome"/>
</dbReference>
<evidence type="ECO:0000256" key="3">
    <source>
        <dbReference type="ARBA" id="ARBA00022741"/>
    </source>
</evidence>
<dbReference type="PRINTS" id="PR01798">
    <property type="entry name" value="SCOASYNTHASE"/>
</dbReference>
<dbReference type="EMBL" id="CP049056">
    <property type="protein sequence ID" value="QIE55066.1"/>
    <property type="molecule type" value="Genomic_DNA"/>
</dbReference>
<dbReference type="GO" id="GO:0009361">
    <property type="term" value="C:succinate-CoA ligase complex (ADP-forming)"/>
    <property type="evidence" value="ECO:0007669"/>
    <property type="project" value="TreeGrafter"/>
</dbReference>
<feature type="domain" description="CoA-binding" evidence="6">
    <location>
        <begin position="4"/>
        <end position="100"/>
    </location>
</feature>
<dbReference type="Gene3D" id="3.40.50.720">
    <property type="entry name" value="NAD(P)-binding Rossmann-like Domain"/>
    <property type="match status" value="1"/>
</dbReference>
<dbReference type="InterPro" id="IPR003781">
    <property type="entry name" value="CoA-bd"/>
</dbReference>
<protein>
    <submittedName>
        <fullName evidence="7">Succinate--CoA ligase subunit alpha</fullName>
    </submittedName>
</protein>
<dbReference type="SUPFAM" id="SSF52210">
    <property type="entry name" value="Succinyl-CoA synthetase domains"/>
    <property type="match status" value="1"/>
</dbReference>
<dbReference type="GO" id="GO:0004775">
    <property type="term" value="F:succinate-CoA ligase (ADP-forming) activity"/>
    <property type="evidence" value="ECO:0007669"/>
    <property type="project" value="TreeGrafter"/>
</dbReference>
<evidence type="ECO:0000256" key="5">
    <source>
        <dbReference type="PIRSR" id="PIRSR001553-1"/>
    </source>
</evidence>
<evidence type="ECO:0000313" key="7">
    <source>
        <dbReference type="EMBL" id="QIE55066.1"/>
    </source>
</evidence>
<keyword evidence="2 7" id="KW-0436">Ligase</keyword>
<dbReference type="GO" id="GO:0006099">
    <property type="term" value="P:tricarboxylic acid cycle"/>
    <property type="evidence" value="ECO:0007669"/>
    <property type="project" value="UniProtKB-KW"/>
</dbReference>
<dbReference type="GO" id="GO:0004776">
    <property type="term" value="F:succinate-CoA ligase (GDP-forming) activity"/>
    <property type="evidence" value="ECO:0007669"/>
    <property type="project" value="TreeGrafter"/>
</dbReference>
<dbReference type="Gene3D" id="3.40.50.261">
    <property type="entry name" value="Succinyl-CoA synthetase domains"/>
    <property type="match status" value="1"/>
</dbReference>
<sequence length="296" mass="30410">MSILIDETTRVVVQGITGNQGRFDTRLCLDYGVKIVAGVTPGRGGEDVDGVPVFDTVRRAVAETRAAAAVLYVPAGGVRDAVFEAVDAGCKVLLATTENLPQHDAAQAVAAARAAGAWLVGFNTNGVISPGKCKIGGIGGADPDAIYRPGRVGVVSRSGGMSAEISWALSRAGMGVSTAVSMGGDRTTGRSMREYLGLFEDDPETDAMIVYGEPGTDNEAEVAEAIRSGAIRKPVLALIAGAFQEAYPAGRSFGHVAAMIAGEADTATAKRRLLKEAGAHVIASLDEAPKVIAALI</sequence>
<dbReference type="SMART" id="SM00881">
    <property type="entry name" value="CoA_binding"/>
    <property type="match status" value="1"/>
</dbReference>
<gene>
    <name evidence="7" type="ORF">G5B40_06105</name>
</gene>
<evidence type="ECO:0000313" key="8">
    <source>
        <dbReference type="Proteomes" id="UP000503336"/>
    </source>
</evidence>